<organism evidence="4 5">
    <name type="scientific">Candida viswanathii</name>
    <dbReference type="NCBI Taxonomy" id="5486"/>
    <lineage>
        <taxon>Eukaryota</taxon>
        <taxon>Fungi</taxon>
        <taxon>Dikarya</taxon>
        <taxon>Ascomycota</taxon>
        <taxon>Saccharomycotina</taxon>
        <taxon>Pichiomycetes</taxon>
        <taxon>Debaryomycetaceae</taxon>
        <taxon>Candida/Lodderomyces clade</taxon>
        <taxon>Candida</taxon>
    </lineage>
</organism>
<feature type="chain" id="PRO_5016645885" evidence="3">
    <location>
        <begin position="22"/>
        <end position="527"/>
    </location>
</feature>
<evidence type="ECO:0000256" key="3">
    <source>
        <dbReference type="SAM" id="SignalP"/>
    </source>
</evidence>
<dbReference type="Proteomes" id="UP000253472">
    <property type="component" value="Unassembled WGS sequence"/>
</dbReference>
<dbReference type="EMBL" id="QLNQ01000030">
    <property type="protein sequence ID" value="RCK55480.1"/>
    <property type="molecule type" value="Genomic_DNA"/>
</dbReference>
<accession>A0A367XQI6</accession>
<keyword evidence="5" id="KW-1185">Reference proteome</keyword>
<dbReference type="AlphaFoldDB" id="A0A367XQI6"/>
<dbReference type="OrthoDB" id="4021051at2759"/>
<feature type="region of interest" description="Disordered" evidence="1">
    <location>
        <begin position="146"/>
        <end position="225"/>
    </location>
</feature>
<proteinExistence type="predicted"/>
<evidence type="ECO:0000256" key="1">
    <source>
        <dbReference type="SAM" id="MobiDB-lite"/>
    </source>
</evidence>
<comment type="caution">
    <text evidence="4">The sequence shown here is derived from an EMBL/GenBank/DDBJ whole genome shotgun (WGS) entry which is preliminary data.</text>
</comment>
<feature type="transmembrane region" description="Helical" evidence="2">
    <location>
        <begin position="501"/>
        <end position="525"/>
    </location>
</feature>
<evidence type="ECO:0000313" key="5">
    <source>
        <dbReference type="Proteomes" id="UP000253472"/>
    </source>
</evidence>
<sequence length="527" mass="60168">MTSVRLIVFLMLTLLTPSIMCNYSRISRIQDLSFFHQIQEFAKWEEENLFKPQSTAPHHVNVSNETTSASPMTFHSSITNKTFVLPVVNKYLRNSSKLMNVSFFAQGKKEKKKKKEPNWTVTSGFFAGKEIEDVEDEEDECCFPVREIPVAKPPPRPEQPVPKPKVTYAPPPELFPEPGFWVDTSSSEEVEDDEEEEVEEEDIEEVESSSVSGESESESDDSCSDRDVSKLWFFGWKTPTTERRLSIVPSSKLVTRVSDEFHNLYIDPLLKKLAKRDFIDEYVGYGEDLLCVNDIDYSTAPIPNFHDLIGQENLPQEDLQALTFFHQVEDMQDWDPNRSLRYKRNIKRDYVEDDDHMANSSNITFVAQGKEEKPKPKWHVGAGVFLNKENFSKNEKTFIKYESDTEKGILKAKDKIKSKPKTKKKKKKVVDYCSDSGSSSDSDSDDDGKLKWFKKFSIGQNETKDISIVPSSKIVSTNEDGTFFSEVGNLQRKYSNDSTNAFSMGSSGGATISVSCVFFVIYFLFQL</sequence>
<keyword evidence="2" id="KW-1133">Transmembrane helix</keyword>
<name>A0A367XQI6_9ASCO</name>
<gene>
    <name evidence="4" type="ORF">Cantr_03672</name>
</gene>
<keyword evidence="3" id="KW-0732">Signal</keyword>
<feature type="compositionally biased region" description="Acidic residues" evidence="1">
    <location>
        <begin position="186"/>
        <end position="207"/>
    </location>
</feature>
<keyword evidence="2" id="KW-0812">Transmembrane</keyword>
<evidence type="ECO:0000256" key="2">
    <source>
        <dbReference type="SAM" id="Phobius"/>
    </source>
</evidence>
<evidence type="ECO:0000313" key="4">
    <source>
        <dbReference type="EMBL" id="RCK55480.1"/>
    </source>
</evidence>
<feature type="compositionally biased region" description="Pro residues" evidence="1">
    <location>
        <begin position="151"/>
        <end position="175"/>
    </location>
</feature>
<keyword evidence="2" id="KW-0472">Membrane</keyword>
<feature type="signal peptide" evidence="3">
    <location>
        <begin position="1"/>
        <end position="21"/>
    </location>
</feature>
<protein>
    <submittedName>
        <fullName evidence="4">Uncharacterized protein</fullName>
    </submittedName>
</protein>
<reference evidence="4 5" key="1">
    <citation type="submission" date="2018-06" db="EMBL/GenBank/DDBJ databases">
        <title>Whole genome sequencing of Candida tropicalis (genome annotated by CSBL at Korea University).</title>
        <authorList>
            <person name="Ahn J."/>
        </authorList>
    </citation>
    <scope>NUCLEOTIDE SEQUENCE [LARGE SCALE GENOMIC DNA]</scope>
    <source>
        <strain evidence="4 5">ATCC 20962</strain>
    </source>
</reference>